<dbReference type="GO" id="GO:0005858">
    <property type="term" value="C:axonemal dynein complex"/>
    <property type="evidence" value="ECO:0007669"/>
    <property type="project" value="TreeGrafter"/>
</dbReference>
<organism evidence="2 3">
    <name type="scientific">Callorhinchus milii</name>
    <name type="common">Ghost shark</name>
    <dbReference type="NCBI Taxonomy" id="7868"/>
    <lineage>
        <taxon>Eukaryota</taxon>
        <taxon>Metazoa</taxon>
        <taxon>Chordata</taxon>
        <taxon>Craniata</taxon>
        <taxon>Vertebrata</taxon>
        <taxon>Chondrichthyes</taxon>
        <taxon>Holocephali</taxon>
        <taxon>Chimaeriformes</taxon>
        <taxon>Callorhinchidae</taxon>
        <taxon>Callorhinchus</taxon>
    </lineage>
</organism>
<accession>A0A4W3H939</accession>
<dbReference type="InParanoid" id="A0A4W3H939"/>
<evidence type="ECO:0000313" key="3">
    <source>
        <dbReference type="Proteomes" id="UP000314986"/>
    </source>
</evidence>
<dbReference type="GO" id="GO:0045505">
    <property type="term" value="F:dynein intermediate chain binding"/>
    <property type="evidence" value="ECO:0007669"/>
    <property type="project" value="InterPro"/>
</dbReference>
<dbReference type="STRING" id="7868.ENSCMIP00000011682"/>
<reference evidence="2" key="4">
    <citation type="submission" date="2025-08" db="UniProtKB">
        <authorList>
            <consortium name="Ensembl"/>
        </authorList>
    </citation>
    <scope>IDENTIFICATION</scope>
</reference>
<feature type="domain" description="Dynein heavy chain tail" evidence="1">
    <location>
        <begin position="4"/>
        <end position="145"/>
    </location>
</feature>
<dbReference type="Pfam" id="PF08385">
    <property type="entry name" value="DHC_N1"/>
    <property type="match status" value="1"/>
</dbReference>
<dbReference type="OMA" id="IKIRINY"/>
<evidence type="ECO:0000259" key="1">
    <source>
        <dbReference type="Pfam" id="PF08385"/>
    </source>
</evidence>
<proteinExistence type="predicted"/>
<reference evidence="3" key="3">
    <citation type="journal article" date="2014" name="Nature">
        <title>Elephant shark genome provides unique insights into gnathostome evolution.</title>
        <authorList>
            <consortium name="International Elephant Shark Genome Sequencing Consortium"/>
            <person name="Venkatesh B."/>
            <person name="Lee A.P."/>
            <person name="Ravi V."/>
            <person name="Maurya A.K."/>
            <person name="Lian M.M."/>
            <person name="Swann J.B."/>
            <person name="Ohta Y."/>
            <person name="Flajnik M.F."/>
            <person name="Sutoh Y."/>
            <person name="Kasahara M."/>
            <person name="Hoon S."/>
            <person name="Gangu V."/>
            <person name="Roy S.W."/>
            <person name="Irimia M."/>
            <person name="Korzh V."/>
            <person name="Kondrychyn I."/>
            <person name="Lim Z.W."/>
            <person name="Tay B.H."/>
            <person name="Tohari S."/>
            <person name="Kong K.W."/>
            <person name="Ho S."/>
            <person name="Lorente-Galdos B."/>
            <person name="Quilez J."/>
            <person name="Marques-Bonet T."/>
            <person name="Raney B.J."/>
            <person name="Ingham P.W."/>
            <person name="Tay A."/>
            <person name="Hillier L.W."/>
            <person name="Minx P."/>
            <person name="Boehm T."/>
            <person name="Wilson R.K."/>
            <person name="Brenner S."/>
            <person name="Warren W.C."/>
        </authorList>
    </citation>
    <scope>NUCLEOTIDE SEQUENCE [LARGE SCALE GENOMIC DNA]</scope>
</reference>
<sequence>MVVYQHLTQTLDEFVRKIFTEWTMMVDRESVKRLERPLMVRSSEVRGMLNVNFDPLLLSLFEEIHYWERLSFEIPHYVMDAYLRKEDLRTLRESVLLVVRDYNRILSDLTREQRGLFRERIRFLDKKIQPGLSKLLWSSRAISSYYINDCRLHARQLQLTIDDYKRANVTIAQSSRQISELLLVHIDGKKTYTDHEFKQQQRTHRDAGQKKLLDVHDNILSIMRQTFEVFKNDGSEVRFPPPRFTAWPHTPAAANHSINNNNNNKPHI</sequence>
<dbReference type="GeneTree" id="ENSGT00940000173991"/>
<reference evidence="3" key="2">
    <citation type="journal article" date="2007" name="PLoS Biol.">
        <title>Survey sequencing and comparative analysis of the elephant shark (Callorhinchus milii) genome.</title>
        <authorList>
            <person name="Venkatesh B."/>
            <person name="Kirkness E.F."/>
            <person name="Loh Y.H."/>
            <person name="Halpern A.L."/>
            <person name="Lee A.P."/>
            <person name="Johnson J."/>
            <person name="Dandona N."/>
            <person name="Viswanathan L.D."/>
            <person name="Tay A."/>
            <person name="Venter J.C."/>
            <person name="Strausberg R.L."/>
            <person name="Brenner S."/>
        </authorList>
    </citation>
    <scope>NUCLEOTIDE SEQUENCE [LARGE SCALE GENOMIC DNA]</scope>
</reference>
<reference evidence="2" key="5">
    <citation type="submission" date="2025-09" db="UniProtKB">
        <authorList>
            <consortium name="Ensembl"/>
        </authorList>
    </citation>
    <scope>IDENTIFICATION</scope>
</reference>
<dbReference type="Ensembl" id="ENSCMIT00000011967.1">
    <property type="protein sequence ID" value="ENSCMIP00000011682.1"/>
    <property type="gene ID" value="ENSCMIG00000006060.1"/>
</dbReference>
<keyword evidence="3" id="KW-1185">Reference proteome</keyword>
<dbReference type="GO" id="GO:0051959">
    <property type="term" value="F:dynein light intermediate chain binding"/>
    <property type="evidence" value="ECO:0007669"/>
    <property type="project" value="InterPro"/>
</dbReference>
<dbReference type="InterPro" id="IPR013594">
    <property type="entry name" value="Dynein_heavy_tail"/>
</dbReference>
<dbReference type="Proteomes" id="UP000314986">
    <property type="component" value="Unassembled WGS sequence"/>
</dbReference>
<evidence type="ECO:0000313" key="2">
    <source>
        <dbReference type="Ensembl" id="ENSCMIP00000011682.1"/>
    </source>
</evidence>
<dbReference type="InterPro" id="IPR026983">
    <property type="entry name" value="DHC"/>
</dbReference>
<dbReference type="PANTHER" id="PTHR46532:SF11">
    <property type="entry name" value="DYNEIN AXONEMAL HEAVY CHAIN 12"/>
    <property type="match status" value="1"/>
</dbReference>
<reference evidence="3" key="1">
    <citation type="journal article" date="2006" name="Science">
        <title>Ancient noncoding elements conserved in the human genome.</title>
        <authorList>
            <person name="Venkatesh B."/>
            <person name="Kirkness E.F."/>
            <person name="Loh Y.H."/>
            <person name="Halpern A.L."/>
            <person name="Lee A.P."/>
            <person name="Johnson J."/>
            <person name="Dandona N."/>
            <person name="Viswanathan L.D."/>
            <person name="Tay A."/>
            <person name="Venter J.C."/>
            <person name="Strausberg R.L."/>
            <person name="Brenner S."/>
        </authorList>
    </citation>
    <scope>NUCLEOTIDE SEQUENCE [LARGE SCALE GENOMIC DNA]</scope>
</reference>
<dbReference type="AlphaFoldDB" id="A0A4W3H939"/>
<protein>
    <recommendedName>
        <fullName evidence="1">Dynein heavy chain tail domain-containing protein</fullName>
    </recommendedName>
</protein>
<name>A0A4W3H939_CALMI</name>
<dbReference type="PANTHER" id="PTHR46532">
    <property type="entry name" value="MALE FERTILITY FACTOR KL5"/>
    <property type="match status" value="1"/>
</dbReference>
<dbReference type="GO" id="GO:0007018">
    <property type="term" value="P:microtubule-based movement"/>
    <property type="evidence" value="ECO:0007669"/>
    <property type="project" value="InterPro"/>
</dbReference>